<dbReference type="eggNOG" id="ENOG50313VJ">
    <property type="taxonomic scope" value="Bacteria"/>
</dbReference>
<evidence type="ECO:0000313" key="2">
    <source>
        <dbReference type="Proteomes" id="UP000011841"/>
    </source>
</evidence>
<organism evidence="1 2">
    <name type="scientific">Bradyrhizobium oligotrophicum S58</name>
    <dbReference type="NCBI Taxonomy" id="1245469"/>
    <lineage>
        <taxon>Bacteria</taxon>
        <taxon>Pseudomonadati</taxon>
        <taxon>Pseudomonadota</taxon>
        <taxon>Alphaproteobacteria</taxon>
        <taxon>Hyphomicrobiales</taxon>
        <taxon>Nitrobacteraceae</taxon>
        <taxon>Bradyrhizobium</taxon>
    </lineage>
</organism>
<dbReference type="PATRIC" id="fig|1245469.3.peg.4341"/>
<accession>M4Z9R8</accession>
<proteinExistence type="predicted"/>
<name>M4Z9R8_9BRAD</name>
<dbReference type="Proteomes" id="UP000011841">
    <property type="component" value="Chromosome"/>
</dbReference>
<reference evidence="1 2" key="1">
    <citation type="journal article" date="2013" name="Appl. Environ. Microbiol.">
        <title>Genome analysis suggests that the soil oligotrophic bacterium Agromonas oligotrophica (Bradyrhizobium oligotrophicum) is a nitrogen-fixing symbiont of Aeschynomene indica.</title>
        <authorList>
            <person name="Okubo T."/>
            <person name="Fukushima S."/>
            <person name="Itakura M."/>
            <person name="Oshima K."/>
            <person name="Longtonglang A."/>
            <person name="Teaumroong N."/>
            <person name="Mitsui H."/>
            <person name="Hattori M."/>
            <person name="Hattori R."/>
            <person name="Hattori T."/>
            <person name="Minamisawa K."/>
        </authorList>
    </citation>
    <scope>NUCLEOTIDE SEQUENCE [LARGE SCALE GENOMIC DNA]</scope>
    <source>
        <strain evidence="1 2">S58</strain>
    </source>
</reference>
<sequence length="95" mass="11169">MPSFAMKLSGEHYIFFASPAYLAREQETAMGKIMVRCPQTGRSIETGMEMDAARFQRMPVFFSRAYCPHCRIYHEWFAAHAWVDETRDRERIELA</sequence>
<dbReference type="HOGENOM" id="CLU_2367308_0_0_5"/>
<dbReference type="KEGG" id="aol:S58_42410"/>
<evidence type="ECO:0000313" key="1">
    <source>
        <dbReference type="EMBL" id="BAM90227.1"/>
    </source>
</evidence>
<keyword evidence="2" id="KW-1185">Reference proteome</keyword>
<dbReference type="EMBL" id="AP012603">
    <property type="protein sequence ID" value="BAM90227.1"/>
    <property type="molecule type" value="Genomic_DNA"/>
</dbReference>
<protein>
    <submittedName>
        <fullName evidence="1">Uncharacterized protein</fullName>
    </submittedName>
</protein>
<dbReference type="AlphaFoldDB" id="M4Z9R8"/>
<gene>
    <name evidence="1" type="ORF">S58_42410</name>
</gene>